<feature type="repeat" description="WD" evidence="9">
    <location>
        <begin position="79"/>
        <end position="113"/>
    </location>
</feature>
<keyword evidence="4" id="KW-0677">Repeat</keyword>
<dbReference type="Proteomes" id="UP001473302">
    <property type="component" value="Unassembled WGS sequence"/>
</dbReference>
<evidence type="ECO:0000256" key="8">
    <source>
        <dbReference type="ARBA" id="ARBA00023242"/>
    </source>
</evidence>
<evidence type="ECO:0000256" key="3">
    <source>
        <dbReference type="ARBA" id="ARBA00022574"/>
    </source>
</evidence>
<dbReference type="PROSITE" id="PS50294">
    <property type="entry name" value="WD_REPEATS_REGION"/>
    <property type="match status" value="3"/>
</dbReference>
<dbReference type="InterPro" id="IPR036322">
    <property type="entry name" value="WD40_repeat_dom_sf"/>
</dbReference>
<protein>
    <recommendedName>
        <fullName evidence="10">CAF1B/HIR1 beta-propeller domain-containing protein</fullName>
    </recommendedName>
</protein>
<feature type="repeat" description="WD" evidence="9">
    <location>
        <begin position="138"/>
        <end position="179"/>
    </location>
</feature>
<evidence type="ECO:0000313" key="11">
    <source>
        <dbReference type="EMBL" id="GAA5808327.1"/>
    </source>
</evidence>
<evidence type="ECO:0000256" key="9">
    <source>
        <dbReference type="PROSITE-ProRule" id="PRU00221"/>
    </source>
</evidence>
<dbReference type="Pfam" id="PF24105">
    <property type="entry name" value="Beta-prop_CAF1B_HIR1"/>
    <property type="match status" value="1"/>
</dbReference>
<keyword evidence="6" id="KW-0156">Chromatin regulator</keyword>
<proteinExistence type="inferred from homology"/>
<feature type="repeat" description="WD" evidence="9">
    <location>
        <begin position="16"/>
        <end position="42"/>
    </location>
</feature>
<evidence type="ECO:0000256" key="6">
    <source>
        <dbReference type="ARBA" id="ARBA00022853"/>
    </source>
</evidence>
<dbReference type="SUPFAM" id="SSF50978">
    <property type="entry name" value="WD40 repeat-like"/>
    <property type="match status" value="1"/>
</dbReference>
<dbReference type="InterPro" id="IPR015943">
    <property type="entry name" value="WD40/YVTN_repeat-like_dom_sf"/>
</dbReference>
<dbReference type="InterPro" id="IPR055410">
    <property type="entry name" value="Beta-prop_CAF1B_HIR1"/>
</dbReference>
<comment type="similarity">
    <text evidence="2">Belongs to the WD repeat HIR1 family.</text>
</comment>
<accession>A0ABP9YN93</accession>
<evidence type="ECO:0000256" key="4">
    <source>
        <dbReference type="ARBA" id="ARBA00022737"/>
    </source>
</evidence>
<keyword evidence="12" id="KW-1185">Reference proteome</keyword>
<dbReference type="InterPro" id="IPR045145">
    <property type="entry name" value="PTHR15271"/>
</dbReference>
<dbReference type="PROSITE" id="PS50082">
    <property type="entry name" value="WD_REPEATS_2"/>
    <property type="match status" value="4"/>
</dbReference>
<keyword evidence="3 9" id="KW-0853">WD repeat</keyword>
<dbReference type="Gene3D" id="2.130.10.10">
    <property type="entry name" value="YVTN repeat-like/Quinoprotein amine dehydrogenase"/>
    <property type="match status" value="2"/>
</dbReference>
<dbReference type="PANTHER" id="PTHR15271">
    <property type="entry name" value="CHROMATIN ASSEMBLY FACTOR 1 SUBUNIT B"/>
    <property type="match status" value="1"/>
</dbReference>
<keyword evidence="5" id="KW-0227">DNA damage</keyword>
<sequence>MLAKTVEINWHDGQAIYSVDFSPDGSRYATAGADNSVRIWSIHKRPDNASASNTKSENKLQNKQLVDSLPVNIDFLSELKRHSSPVNAVRFSPSGDFIASAGDDACIILWKLSLLKETSFGSDYNEYEKETWSVVHMFYGHNKEIYDLAWSPCGNYFITASIDNTARVWSLSEKTCIHVFADHTHYVQGVTWDPLGEYVATQSSDRSMAIYRYRKSAQGKLVFGQCSRRFSRIDKGKIATTTTTAATTAMKTDDASMSSVATGSFRLYHDENLVSFFRRLSFSPDGALLITPAGLNKALDTTHDDMDDNGEELYNCAYIYPRNTMLKHPVGFIGNYPKPSIAIRWCPMLFQKRRNSSSAFALPYRMLYATASQDSVYIYDTQQSRPICAISGMHFAPITDLAWSHDGSVLMFSSADGYCSAVVFSDGELGIKYEKQPDPVQEYDVEMVDIPDTKVAVVAVQPPQPKKRIVHQLTSAADVIEKPKKRRITPILISTPFT</sequence>
<keyword evidence="7" id="KW-0234">DNA repair</keyword>
<organism evidence="11 12">
    <name type="scientific">Mucor flavus</name>
    <dbReference type="NCBI Taxonomy" id="439312"/>
    <lineage>
        <taxon>Eukaryota</taxon>
        <taxon>Fungi</taxon>
        <taxon>Fungi incertae sedis</taxon>
        <taxon>Mucoromycota</taxon>
        <taxon>Mucoromycotina</taxon>
        <taxon>Mucoromycetes</taxon>
        <taxon>Mucorales</taxon>
        <taxon>Mucorineae</taxon>
        <taxon>Mucoraceae</taxon>
        <taxon>Mucor</taxon>
    </lineage>
</organism>
<feature type="domain" description="CAF1B/HIR1 beta-propeller" evidence="10">
    <location>
        <begin position="1"/>
        <end position="429"/>
    </location>
</feature>
<reference evidence="11 12" key="1">
    <citation type="submission" date="2024-04" db="EMBL/GenBank/DDBJ databases">
        <title>genome sequences of Mucor flavus KT1a and Helicostylum pulchrum KT1b strains isolated from the surface of a dry-aged beef.</title>
        <authorList>
            <person name="Toyotome T."/>
            <person name="Hosono M."/>
            <person name="Torimaru M."/>
            <person name="Fukuda K."/>
            <person name="Mikami N."/>
        </authorList>
    </citation>
    <scope>NUCLEOTIDE SEQUENCE [LARGE SCALE GENOMIC DNA]</scope>
    <source>
        <strain evidence="11 12">KT1a</strain>
    </source>
</reference>
<dbReference type="PANTHER" id="PTHR15271:SF4">
    <property type="entry name" value="CHROMATIN ASSEMBLY FACTOR 1 SUBUNIT B"/>
    <property type="match status" value="1"/>
</dbReference>
<keyword evidence="8" id="KW-0539">Nucleus</keyword>
<evidence type="ECO:0000313" key="12">
    <source>
        <dbReference type="Proteomes" id="UP001473302"/>
    </source>
</evidence>
<evidence type="ECO:0000256" key="1">
    <source>
        <dbReference type="ARBA" id="ARBA00004123"/>
    </source>
</evidence>
<name>A0ABP9YN93_9FUNG</name>
<comment type="subcellular location">
    <subcellularLocation>
        <location evidence="1">Nucleus</location>
    </subcellularLocation>
</comment>
<feature type="repeat" description="WD" evidence="9">
    <location>
        <begin position="180"/>
        <end position="221"/>
    </location>
</feature>
<evidence type="ECO:0000256" key="2">
    <source>
        <dbReference type="ARBA" id="ARBA00007306"/>
    </source>
</evidence>
<evidence type="ECO:0000256" key="7">
    <source>
        <dbReference type="ARBA" id="ARBA00023204"/>
    </source>
</evidence>
<dbReference type="InterPro" id="IPR001680">
    <property type="entry name" value="WD40_rpt"/>
</dbReference>
<evidence type="ECO:0000256" key="5">
    <source>
        <dbReference type="ARBA" id="ARBA00022763"/>
    </source>
</evidence>
<dbReference type="EMBL" id="BAABUK010000003">
    <property type="protein sequence ID" value="GAA5808327.1"/>
    <property type="molecule type" value="Genomic_DNA"/>
</dbReference>
<evidence type="ECO:0000259" key="10">
    <source>
        <dbReference type="Pfam" id="PF24105"/>
    </source>
</evidence>
<gene>
    <name evidence="11" type="ORF">MFLAVUS_001717</name>
</gene>
<dbReference type="SMART" id="SM00320">
    <property type="entry name" value="WD40"/>
    <property type="match status" value="5"/>
</dbReference>
<comment type="caution">
    <text evidence="11">The sequence shown here is derived from an EMBL/GenBank/DDBJ whole genome shotgun (WGS) entry which is preliminary data.</text>
</comment>